<protein>
    <submittedName>
        <fullName evidence="1">Uncharacterized protein</fullName>
    </submittedName>
</protein>
<dbReference type="AlphaFoldDB" id="A0AAD5X7J3"/>
<evidence type="ECO:0000313" key="2">
    <source>
        <dbReference type="Proteomes" id="UP001211907"/>
    </source>
</evidence>
<sequence>MWRDSAVAEYRVNRGVPANQLSALQLNALNTLAFFDSTVEHQLSRTANVVGLSMPRKLRDDETRQGGGKTMSEI</sequence>
<gene>
    <name evidence="1" type="ORF">HK100_008978</name>
</gene>
<comment type="caution">
    <text evidence="1">The sequence shown here is derived from an EMBL/GenBank/DDBJ whole genome shotgun (WGS) entry which is preliminary data.</text>
</comment>
<evidence type="ECO:0000313" key="1">
    <source>
        <dbReference type="EMBL" id="KAJ3085623.1"/>
    </source>
</evidence>
<organism evidence="1 2">
    <name type="scientific">Physocladia obscura</name>
    <dbReference type="NCBI Taxonomy" id="109957"/>
    <lineage>
        <taxon>Eukaryota</taxon>
        <taxon>Fungi</taxon>
        <taxon>Fungi incertae sedis</taxon>
        <taxon>Chytridiomycota</taxon>
        <taxon>Chytridiomycota incertae sedis</taxon>
        <taxon>Chytridiomycetes</taxon>
        <taxon>Chytridiales</taxon>
        <taxon>Chytriomycetaceae</taxon>
        <taxon>Physocladia</taxon>
    </lineage>
</organism>
<reference evidence="1" key="1">
    <citation type="submission" date="2020-05" db="EMBL/GenBank/DDBJ databases">
        <title>Phylogenomic resolution of chytrid fungi.</title>
        <authorList>
            <person name="Stajich J.E."/>
            <person name="Amses K."/>
            <person name="Simmons R."/>
            <person name="Seto K."/>
            <person name="Myers J."/>
            <person name="Bonds A."/>
            <person name="Quandt C.A."/>
            <person name="Barry K."/>
            <person name="Liu P."/>
            <person name="Grigoriev I."/>
            <person name="Longcore J.E."/>
            <person name="James T.Y."/>
        </authorList>
    </citation>
    <scope>NUCLEOTIDE SEQUENCE</scope>
    <source>
        <strain evidence="1">JEL0513</strain>
    </source>
</reference>
<dbReference type="EMBL" id="JADGJH010004492">
    <property type="protein sequence ID" value="KAJ3085623.1"/>
    <property type="molecule type" value="Genomic_DNA"/>
</dbReference>
<keyword evidence="2" id="KW-1185">Reference proteome</keyword>
<feature type="non-terminal residue" evidence="1">
    <location>
        <position position="74"/>
    </location>
</feature>
<accession>A0AAD5X7J3</accession>
<proteinExistence type="predicted"/>
<dbReference type="Proteomes" id="UP001211907">
    <property type="component" value="Unassembled WGS sequence"/>
</dbReference>
<name>A0AAD5X7J3_9FUNG</name>